<proteinExistence type="predicted"/>
<dbReference type="AlphaFoldDB" id="A0A915D2T0"/>
<dbReference type="Proteomes" id="UP000887574">
    <property type="component" value="Unplaced"/>
</dbReference>
<keyword evidence="1" id="KW-0472">Membrane</keyword>
<sequence>MDGVTSRGGAQLNGSDADGAINGKFVWTSSLHANSWNSTDEHGQKSNGFMCNQIYLRFPNPNNTTQSELSFNNLKMSVYLDLDTLPNTVSSLHMNVCGSDTLQSSCMMSWLAYNWTMLLFCMILMGVAVAITHKIYMSRQRITTRYNIAAASNPFSLEDFDDVDVWTPFENGKRKKNLPKMIY</sequence>
<keyword evidence="1" id="KW-1133">Transmembrane helix</keyword>
<dbReference type="WBParaSite" id="jg15234">
    <property type="protein sequence ID" value="jg15234"/>
    <property type="gene ID" value="jg15234"/>
</dbReference>
<accession>A0A915D2T0</accession>
<reference evidence="3" key="1">
    <citation type="submission" date="2022-11" db="UniProtKB">
        <authorList>
            <consortium name="WormBaseParasite"/>
        </authorList>
    </citation>
    <scope>IDENTIFICATION</scope>
</reference>
<evidence type="ECO:0000313" key="3">
    <source>
        <dbReference type="WBParaSite" id="jg15234"/>
    </source>
</evidence>
<keyword evidence="1" id="KW-0812">Transmembrane</keyword>
<organism evidence="2 3">
    <name type="scientific">Ditylenchus dipsaci</name>
    <dbReference type="NCBI Taxonomy" id="166011"/>
    <lineage>
        <taxon>Eukaryota</taxon>
        <taxon>Metazoa</taxon>
        <taxon>Ecdysozoa</taxon>
        <taxon>Nematoda</taxon>
        <taxon>Chromadorea</taxon>
        <taxon>Rhabditida</taxon>
        <taxon>Tylenchina</taxon>
        <taxon>Tylenchomorpha</taxon>
        <taxon>Sphaerularioidea</taxon>
        <taxon>Anguinidae</taxon>
        <taxon>Anguininae</taxon>
        <taxon>Ditylenchus</taxon>
    </lineage>
</organism>
<evidence type="ECO:0000313" key="2">
    <source>
        <dbReference type="Proteomes" id="UP000887574"/>
    </source>
</evidence>
<evidence type="ECO:0000256" key="1">
    <source>
        <dbReference type="SAM" id="Phobius"/>
    </source>
</evidence>
<protein>
    <submittedName>
        <fullName evidence="3">Uncharacterized protein</fullName>
    </submittedName>
</protein>
<name>A0A915D2T0_9BILA</name>
<keyword evidence="2" id="KW-1185">Reference proteome</keyword>
<feature type="transmembrane region" description="Helical" evidence="1">
    <location>
        <begin position="110"/>
        <end position="131"/>
    </location>
</feature>